<protein>
    <recommendedName>
        <fullName evidence="5">Mid2 domain-containing protein</fullName>
    </recommendedName>
</protein>
<evidence type="ECO:0000313" key="4">
    <source>
        <dbReference type="Proteomes" id="UP001373714"/>
    </source>
</evidence>
<name>A0AAV9U731_9PEZI</name>
<comment type="caution">
    <text evidence="3">The sequence shown here is derived from an EMBL/GenBank/DDBJ whole genome shotgun (WGS) entry which is preliminary data.</text>
</comment>
<proteinExistence type="predicted"/>
<gene>
    <name evidence="3" type="ORF">TWF730_002757</name>
</gene>
<keyword evidence="1" id="KW-0472">Membrane</keyword>
<keyword evidence="4" id="KW-1185">Reference proteome</keyword>
<evidence type="ECO:0000313" key="3">
    <source>
        <dbReference type="EMBL" id="KAK6337355.1"/>
    </source>
</evidence>
<dbReference type="EMBL" id="JAVHNS010000013">
    <property type="protein sequence ID" value="KAK6337355.1"/>
    <property type="molecule type" value="Genomic_DNA"/>
</dbReference>
<organism evidence="3 4">
    <name type="scientific">Orbilia blumenaviensis</name>
    <dbReference type="NCBI Taxonomy" id="1796055"/>
    <lineage>
        <taxon>Eukaryota</taxon>
        <taxon>Fungi</taxon>
        <taxon>Dikarya</taxon>
        <taxon>Ascomycota</taxon>
        <taxon>Pezizomycotina</taxon>
        <taxon>Orbiliomycetes</taxon>
        <taxon>Orbiliales</taxon>
        <taxon>Orbiliaceae</taxon>
        <taxon>Orbilia</taxon>
    </lineage>
</organism>
<reference evidence="3 4" key="1">
    <citation type="submission" date="2019-10" db="EMBL/GenBank/DDBJ databases">
        <authorList>
            <person name="Palmer J.M."/>
        </authorList>
    </citation>
    <scope>NUCLEOTIDE SEQUENCE [LARGE SCALE GENOMIC DNA]</scope>
    <source>
        <strain evidence="3 4">TWF730</strain>
    </source>
</reference>
<feature type="signal peptide" evidence="2">
    <location>
        <begin position="1"/>
        <end position="21"/>
    </location>
</feature>
<keyword evidence="2" id="KW-0732">Signal</keyword>
<evidence type="ECO:0008006" key="5">
    <source>
        <dbReference type="Google" id="ProtNLM"/>
    </source>
</evidence>
<evidence type="ECO:0000256" key="1">
    <source>
        <dbReference type="SAM" id="Phobius"/>
    </source>
</evidence>
<feature type="transmembrane region" description="Helical" evidence="1">
    <location>
        <begin position="567"/>
        <end position="591"/>
    </location>
</feature>
<accession>A0AAV9U731</accession>
<dbReference type="AlphaFoldDB" id="A0AAV9U731"/>
<sequence>MLLTGFIRATVCALGLSTVGALSNPAGTGVSMRSTHPEMSAHEVMRLIGRSLSEVSHQKRQTIFSNSSYFEKSWDGAVLLSLQQEASGEISATESVDTTYGIEITCTTCYIKAGVLAELVIERPFNISETFNNFTDQIGAEIANTTEATFDYIKDSVSGIFENLSDGFDLDDFDLPPLDIDFNIDIPEIPEVTLRFQFDELELYVALETVFSAGITYTLNLYTSQTPYGVMITEDLFFGVVVSVDLILSADSEITINSGFHIRVDDGAEIRLALFGEDVAETDFKGGQFEFLPVTIESAGVVLKAVLRVKVRAGFEVSTTPLRVLGIPVGDILQASAGVEVSVWTHIAELTTNVTITPAGEEEDGCQLRVEEGYQFGIGAAAGATVALADHTWGPAPSTTVPLFFTTITQCAIRRPPASTVTSLATVITSSPPSSEAGITSAPTIAPRQADETGAISSDGLTTTTTVSVVTYRAVQCMSYEMADCPVSLQKTTKVTSRVTLTTAVPSGVVATFPETIRTTGVQPITFGTAANKLFETAGPPTAYTPPPESRLSKFLDGEIGGVDKRIIFGVSIGGGILVLGLIIGAIVYCYRKRKYKAVAQPRGDQITTYHDVPYKPGLKYDTSYGVQTTTMEIRRASS</sequence>
<dbReference type="Proteomes" id="UP001373714">
    <property type="component" value="Unassembled WGS sequence"/>
</dbReference>
<keyword evidence="1" id="KW-1133">Transmembrane helix</keyword>
<keyword evidence="1" id="KW-0812">Transmembrane</keyword>
<evidence type="ECO:0000256" key="2">
    <source>
        <dbReference type="SAM" id="SignalP"/>
    </source>
</evidence>
<feature type="chain" id="PRO_5043956562" description="Mid2 domain-containing protein" evidence="2">
    <location>
        <begin position="22"/>
        <end position="639"/>
    </location>
</feature>